<feature type="domain" description="HTH gntR-type" evidence="4">
    <location>
        <begin position="9"/>
        <end position="76"/>
    </location>
</feature>
<proteinExistence type="predicted"/>
<dbReference type="Pfam" id="PF07729">
    <property type="entry name" value="FCD"/>
    <property type="match status" value="1"/>
</dbReference>
<keyword evidence="6" id="KW-1185">Reference proteome</keyword>
<dbReference type="Gene3D" id="1.10.10.10">
    <property type="entry name" value="Winged helix-like DNA-binding domain superfamily/Winged helix DNA-binding domain"/>
    <property type="match status" value="1"/>
</dbReference>
<evidence type="ECO:0000259" key="4">
    <source>
        <dbReference type="PROSITE" id="PS50949"/>
    </source>
</evidence>
<dbReference type="PANTHER" id="PTHR43537">
    <property type="entry name" value="TRANSCRIPTIONAL REGULATOR, GNTR FAMILY"/>
    <property type="match status" value="1"/>
</dbReference>
<dbReference type="InterPro" id="IPR000524">
    <property type="entry name" value="Tscrpt_reg_HTH_GntR"/>
</dbReference>
<dbReference type="InterPro" id="IPR011711">
    <property type="entry name" value="GntR_C"/>
</dbReference>
<dbReference type="SUPFAM" id="SSF46785">
    <property type="entry name" value="Winged helix' DNA-binding domain"/>
    <property type="match status" value="1"/>
</dbReference>
<evidence type="ECO:0000256" key="3">
    <source>
        <dbReference type="ARBA" id="ARBA00023163"/>
    </source>
</evidence>
<reference evidence="5 6" key="1">
    <citation type="submission" date="2018-07" db="EMBL/GenBank/DDBJ databases">
        <title>Genomic Encyclopedia of Type Strains, Phase IV (KMG-IV): sequencing the most valuable type-strain genomes for metagenomic binning, comparative biology and taxonomic classification.</title>
        <authorList>
            <person name="Goeker M."/>
        </authorList>
    </citation>
    <scope>NUCLEOTIDE SEQUENCE [LARGE SCALE GENOMIC DNA]</scope>
    <source>
        <strain evidence="5 6">DSM 21352</strain>
    </source>
</reference>
<protein>
    <submittedName>
        <fullName evidence="5">GntR family transcriptional regulator</fullName>
    </submittedName>
</protein>
<sequence>MDDAPLTRESLNGLAYGRLCRDLKAGRFAPGEKLKLRDLAAEMGISPTPVREAFARLISEQALEQVGHHSVRVPVMSAMRFAEVCELRLMLEGRAAAHAAALAGPEDIARLEQLHRDMAARHEAADFAGELLASERFHLAVYALAGKPVLLRMIEGLWLQCGPLMRALQTRPMAEPRRQHPHQRVLRGLRKADADTARAGIEEEIERTMAPILAYLHEQQGATAGATVAAGA</sequence>
<dbReference type="EMBL" id="QQAV01000016">
    <property type="protein sequence ID" value="RDI17678.1"/>
    <property type="molecule type" value="Genomic_DNA"/>
</dbReference>
<keyword evidence="1" id="KW-0805">Transcription regulation</keyword>
<dbReference type="AlphaFoldDB" id="A0A370F670"/>
<evidence type="ECO:0000256" key="1">
    <source>
        <dbReference type="ARBA" id="ARBA00023015"/>
    </source>
</evidence>
<evidence type="ECO:0000313" key="5">
    <source>
        <dbReference type="EMBL" id="RDI17678.1"/>
    </source>
</evidence>
<name>A0A370F670_9BURK</name>
<dbReference type="SMART" id="SM00895">
    <property type="entry name" value="FCD"/>
    <property type="match status" value="1"/>
</dbReference>
<dbReference type="Proteomes" id="UP000255265">
    <property type="component" value="Unassembled WGS sequence"/>
</dbReference>
<organism evidence="5 6">
    <name type="scientific">Pseudacidovorax intermedius</name>
    <dbReference type="NCBI Taxonomy" id="433924"/>
    <lineage>
        <taxon>Bacteria</taxon>
        <taxon>Pseudomonadati</taxon>
        <taxon>Pseudomonadota</taxon>
        <taxon>Betaproteobacteria</taxon>
        <taxon>Burkholderiales</taxon>
        <taxon>Comamonadaceae</taxon>
        <taxon>Pseudacidovorax</taxon>
    </lineage>
</organism>
<dbReference type="GO" id="GO:0003700">
    <property type="term" value="F:DNA-binding transcription factor activity"/>
    <property type="evidence" value="ECO:0007669"/>
    <property type="project" value="InterPro"/>
</dbReference>
<dbReference type="InterPro" id="IPR036390">
    <property type="entry name" value="WH_DNA-bd_sf"/>
</dbReference>
<comment type="caution">
    <text evidence="5">The sequence shown here is derived from an EMBL/GenBank/DDBJ whole genome shotgun (WGS) entry which is preliminary data.</text>
</comment>
<dbReference type="SUPFAM" id="SSF48008">
    <property type="entry name" value="GntR ligand-binding domain-like"/>
    <property type="match status" value="1"/>
</dbReference>
<evidence type="ECO:0000313" key="6">
    <source>
        <dbReference type="Proteomes" id="UP000255265"/>
    </source>
</evidence>
<dbReference type="PROSITE" id="PS50949">
    <property type="entry name" value="HTH_GNTR"/>
    <property type="match status" value="1"/>
</dbReference>
<dbReference type="InterPro" id="IPR036388">
    <property type="entry name" value="WH-like_DNA-bd_sf"/>
</dbReference>
<dbReference type="GO" id="GO:0003677">
    <property type="term" value="F:DNA binding"/>
    <property type="evidence" value="ECO:0007669"/>
    <property type="project" value="UniProtKB-KW"/>
</dbReference>
<dbReference type="Pfam" id="PF00392">
    <property type="entry name" value="GntR"/>
    <property type="match status" value="1"/>
</dbReference>
<dbReference type="PANTHER" id="PTHR43537:SF39">
    <property type="entry name" value="HTH-TYPE TRANSCRIPTIONAL REGULATOR MCBR"/>
    <property type="match status" value="1"/>
</dbReference>
<keyword evidence="2" id="KW-0238">DNA-binding</keyword>
<evidence type="ECO:0000256" key="2">
    <source>
        <dbReference type="ARBA" id="ARBA00023125"/>
    </source>
</evidence>
<dbReference type="Gene3D" id="1.20.120.530">
    <property type="entry name" value="GntR ligand-binding domain-like"/>
    <property type="match status" value="1"/>
</dbReference>
<dbReference type="InterPro" id="IPR008920">
    <property type="entry name" value="TF_FadR/GntR_C"/>
</dbReference>
<dbReference type="SMART" id="SM00345">
    <property type="entry name" value="HTH_GNTR"/>
    <property type="match status" value="1"/>
</dbReference>
<accession>A0A370F670</accession>
<gene>
    <name evidence="5" type="ORF">DFR41_1165</name>
</gene>
<keyword evidence="3" id="KW-0804">Transcription</keyword>